<dbReference type="InterPro" id="IPR000254">
    <property type="entry name" value="CBD"/>
</dbReference>
<feature type="non-terminal residue" evidence="3">
    <location>
        <position position="1"/>
    </location>
</feature>
<organism evidence="3">
    <name type="scientific">Aphanomyces stellatus</name>
    <dbReference type="NCBI Taxonomy" id="120398"/>
    <lineage>
        <taxon>Eukaryota</taxon>
        <taxon>Sar</taxon>
        <taxon>Stramenopiles</taxon>
        <taxon>Oomycota</taxon>
        <taxon>Saprolegniomycetes</taxon>
        <taxon>Saprolegniales</taxon>
        <taxon>Verrucalvaceae</taxon>
        <taxon>Aphanomyces</taxon>
    </lineage>
</organism>
<comment type="caution">
    <text evidence="3">The sequence shown here is derived from an EMBL/GenBank/DDBJ whole genome shotgun (WGS) entry which is preliminary data.</text>
</comment>
<keyword evidence="1" id="KW-0732">Signal</keyword>
<dbReference type="AlphaFoldDB" id="A0A6A4XLJ1"/>
<feature type="domain" description="CBM1" evidence="2">
    <location>
        <begin position="72"/>
        <end position="109"/>
    </location>
</feature>
<gene>
    <name evidence="3" type="ORF">As57867_024154</name>
</gene>
<dbReference type="GO" id="GO:0030248">
    <property type="term" value="F:cellulose binding"/>
    <property type="evidence" value="ECO:0007669"/>
    <property type="project" value="InterPro"/>
</dbReference>
<accession>A0A6A4XLJ1</accession>
<dbReference type="EMBL" id="VJMH01007378">
    <property type="protein sequence ID" value="KAF0683737.1"/>
    <property type="molecule type" value="Genomic_DNA"/>
</dbReference>
<dbReference type="Pfam" id="PF00734">
    <property type="entry name" value="CBM_1"/>
    <property type="match status" value="3"/>
</dbReference>
<dbReference type="SMART" id="SM00236">
    <property type="entry name" value="fCBD"/>
    <property type="match status" value="3"/>
</dbReference>
<evidence type="ECO:0000259" key="2">
    <source>
        <dbReference type="PROSITE" id="PS51164"/>
    </source>
</evidence>
<feature type="domain" description="CBM1" evidence="2">
    <location>
        <begin position="141"/>
        <end position="178"/>
    </location>
</feature>
<dbReference type="OrthoDB" id="411021at2759"/>
<protein>
    <recommendedName>
        <fullName evidence="2">CBM1 domain-containing protein</fullName>
    </recommendedName>
</protein>
<sequence>NSFASVKVPGWQQCGGTNYQGPTNCEEGFECKETDGKYMSQCVALTSSGGVAAGVSKDAPVKALAVNSFASVKVPGWQQCGGTNYQGPTNCEEGFECKETDGKYMSQCVALTSSGGVAAGVSKDAPANNSLRGVASSFEGIKVSAWKQCGGPYYDGPTSCLDNFECKQTGEDGIHQCIPVVA</sequence>
<dbReference type="InterPro" id="IPR035971">
    <property type="entry name" value="CBD_sf"/>
</dbReference>
<dbReference type="PROSITE" id="PS51164">
    <property type="entry name" value="CBM1_2"/>
    <property type="match status" value="3"/>
</dbReference>
<dbReference type="PROSITE" id="PS00562">
    <property type="entry name" value="CBM1_1"/>
    <property type="match status" value="2"/>
</dbReference>
<feature type="domain" description="CBM1" evidence="2">
    <location>
        <begin position="6"/>
        <end position="43"/>
    </location>
</feature>
<dbReference type="SUPFAM" id="SSF57180">
    <property type="entry name" value="Cellulose-binding domain"/>
    <property type="match status" value="3"/>
</dbReference>
<dbReference type="GO" id="GO:0005975">
    <property type="term" value="P:carbohydrate metabolic process"/>
    <property type="evidence" value="ECO:0007669"/>
    <property type="project" value="InterPro"/>
</dbReference>
<proteinExistence type="predicted"/>
<evidence type="ECO:0000256" key="1">
    <source>
        <dbReference type="ARBA" id="ARBA00022729"/>
    </source>
</evidence>
<name>A0A6A4XLJ1_9STRA</name>
<reference evidence="3" key="1">
    <citation type="submission" date="2019-06" db="EMBL/GenBank/DDBJ databases">
        <title>Genomics analysis of Aphanomyces spp. identifies a new class of oomycete effector associated with host adaptation.</title>
        <authorList>
            <person name="Gaulin E."/>
        </authorList>
    </citation>
    <scope>NUCLEOTIDE SEQUENCE</scope>
    <source>
        <strain evidence="3">CBS 578.67</strain>
    </source>
</reference>
<dbReference type="GO" id="GO:0005576">
    <property type="term" value="C:extracellular region"/>
    <property type="evidence" value="ECO:0007669"/>
    <property type="project" value="InterPro"/>
</dbReference>
<evidence type="ECO:0000313" key="3">
    <source>
        <dbReference type="EMBL" id="KAF0683737.1"/>
    </source>
</evidence>